<dbReference type="PANTHER" id="PTHR45738">
    <property type="entry name" value="POLYPHOSPHOINOSITIDE PHOSPHATASE"/>
    <property type="match status" value="1"/>
</dbReference>
<proteinExistence type="predicted"/>
<feature type="domain" description="SAC" evidence="6">
    <location>
        <begin position="1"/>
        <end position="78"/>
    </location>
</feature>
<dbReference type="PANTHER" id="PTHR45738:SF3">
    <property type="entry name" value="OS03G0182400 PROTEIN"/>
    <property type="match status" value="1"/>
</dbReference>
<protein>
    <recommendedName>
        <fullName evidence="6">SAC domain-containing protein</fullName>
    </recommendedName>
</protein>
<evidence type="ECO:0000313" key="8">
    <source>
        <dbReference type="Proteomes" id="UP000324897"/>
    </source>
</evidence>
<comment type="caution">
    <text evidence="7">The sequence shown here is derived from an EMBL/GenBank/DDBJ whole genome shotgun (WGS) entry which is preliminary data.</text>
</comment>
<comment type="subunit">
    <text evidence="5">Component of the PI(3,5)P2 regulatory complex at least composed of ATG18, SAC/FIG4, FAB1 and VAC14.</text>
</comment>
<dbReference type="InterPro" id="IPR002013">
    <property type="entry name" value="SAC_dom"/>
</dbReference>
<dbReference type="GO" id="GO:0043813">
    <property type="term" value="F:phosphatidylinositol-3,5-bisphosphate 5-phosphatase activity"/>
    <property type="evidence" value="ECO:0007669"/>
    <property type="project" value="InterPro"/>
</dbReference>
<dbReference type="EMBL" id="RWGY01000051">
    <property type="protein sequence ID" value="TVU05903.1"/>
    <property type="molecule type" value="Genomic_DNA"/>
</dbReference>
<sequence length="119" mass="13191">MEMVPLSLQKGVVRTNCIDFLDHTNGAQFAFGCAAFKQQLNALGLIGVPKINIDDHLCLTLMDPYEQMGDALAIRHTGSAAQNKIIEKKLHEPLLRCFGYEEANGVQLADFKNSFQQPN</sequence>
<comment type="catalytic activity">
    <reaction evidence="4">
        <text>a 1,2-diacyl-sn-glycero-3-phospho-(1D-myo-inositol-3,5-bisphosphate) + H2O = a 1,2-diacyl-sn-glycero-3-phospho-(1D-myo-inositol-3-phosphate) + phosphate</text>
        <dbReference type="Rhea" id="RHEA:32955"/>
        <dbReference type="ChEBI" id="CHEBI:15377"/>
        <dbReference type="ChEBI" id="CHEBI:43474"/>
        <dbReference type="ChEBI" id="CHEBI:57923"/>
        <dbReference type="ChEBI" id="CHEBI:58088"/>
    </reaction>
</comment>
<dbReference type="GO" id="GO:0005774">
    <property type="term" value="C:vacuolar membrane"/>
    <property type="evidence" value="ECO:0007669"/>
    <property type="project" value="UniProtKB-SubCell"/>
</dbReference>
<organism evidence="7 8">
    <name type="scientific">Eragrostis curvula</name>
    <name type="common">weeping love grass</name>
    <dbReference type="NCBI Taxonomy" id="38414"/>
    <lineage>
        <taxon>Eukaryota</taxon>
        <taxon>Viridiplantae</taxon>
        <taxon>Streptophyta</taxon>
        <taxon>Embryophyta</taxon>
        <taxon>Tracheophyta</taxon>
        <taxon>Spermatophyta</taxon>
        <taxon>Magnoliopsida</taxon>
        <taxon>Liliopsida</taxon>
        <taxon>Poales</taxon>
        <taxon>Poaceae</taxon>
        <taxon>PACMAD clade</taxon>
        <taxon>Chloridoideae</taxon>
        <taxon>Eragrostideae</taxon>
        <taxon>Eragrostidinae</taxon>
        <taxon>Eragrostis</taxon>
    </lineage>
</organism>
<dbReference type="GO" id="GO:0046856">
    <property type="term" value="P:phosphatidylinositol dephosphorylation"/>
    <property type="evidence" value="ECO:0007669"/>
    <property type="project" value="InterPro"/>
</dbReference>
<evidence type="ECO:0000256" key="5">
    <source>
        <dbReference type="ARBA" id="ARBA00023464"/>
    </source>
</evidence>
<evidence type="ECO:0000256" key="4">
    <source>
        <dbReference type="ARBA" id="ARBA00023337"/>
    </source>
</evidence>
<evidence type="ECO:0000256" key="2">
    <source>
        <dbReference type="ARBA" id="ARBA00022801"/>
    </source>
</evidence>
<name>A0A5J9T3E5_9POAL</name>
<keyword evidence="2" id="KW-0378">Hydrolase</keyword>
<feature type="non-terminal residue" evidence="7">
    <location>
        <position position="1"/>
    </location>
</feature>
<evidence type="ECO:0000313" key="7">
    <source>
        <dbReference type="EMBL" id="TVU05903.1"/>
    </source>
</evidence>
<gene>
    <name evidence="7" type="ORF">EJB05_49087</name>
</gene>
<dbReference type="AlphaFoldDB" id="A0A5J9T3E5"/>
<reference evidence="7 8" key="1">
    <citation type="journal article" date="2019" name="Sci. Rep.">
        <title>A high-quality genome of Eragrostis curvula grass provides insights into Poaceae evolution and supports new strategies to enhance forage quality.</title>
        <authorList>
            <person name="Carballo J."/>
            <person name="Santos B.A.C.M."/>
            <person name="Zappacosta D."/>
            <person name="Garbus I."/>
            <person name="Selva J.P."/>
            <person name="Gallo C.A."/>
            <person name="Diaz A."/>
            <person name="Albertini E."/>
            <person name="Caccamo M."/>
            <person name="Echenique V."/>
        </authorList>
    </citation>
    <scope>NUCLEOTIDE SEQUENCE [LARGE SCALE GENOMIC DNA]</scope>
    <source>
        <strain evidence="8">cv. Victoria</strain>
        <tissue evidence="7">Leaf</tissue>
    </source>
</reference>
<accession>A0A5J9T3E5</accession>
<evidence type="ECO:0000259" key="6">
    <source>
        <dbReference type="PROSITE" id="PS50275"/>
    </source>
</evidence>
<keyword evidence="3" id="KW-0472">Membrane</keyword>
<dbReference type="Proteomes" id="UP000324897">
    <property type="component" value="Unassembled WGS sequence"/>
</dbReference>
<dbReference type="OrthoDB" id="1717320at2759"/>
<evidence type="ECO:0000256" key="1">
    <source>
        <dbReference type="ARBA" id="ARBA00004148"/>
    </source>
</evidence>
<feature type="non-terminal residue" evidence="7">
    <location>
        <position position="119"/>
    </location>
</feature>
<comment type="subcellular location">
    <subcellularLocation>
        <location evidence="1">Vacuole membrane</location>
        <topology evidence="1">Peripheral membrane protein</topology>
    </subcellularLocation>
</comment>
<dbReference type="PROSITE" id="PS50275">
    <property type="entry name" value="SAC"/>
    <property type="match status" value="1"/>
</dbReference>
<dbReference type="Gramene" id="TVU05903">
    <property type="protein sequence ID" value="TVU05903"/>
    <property type="gene ID" value="EJB05_49087"/>
</dbReference>
<keyword evidence="8" id="KW-1185">Reference proteome</keyword>
<evidence type="ECO:0000256" key="3">
    <source>
        <dbReference type="ARBA" id="ARBA00023136"/>
    </source>
</evidence>
<dbReference type="InterPro" id="IPR043573">
    <property type="entry name" value="Fig4-like"/>
</dbReference>